<name>A0A023D301_ACIMT</name>
<keyword evidence="3" id="KW-1185">Reference proteome</keyword>
<protein>
    <recommendedName>
        <fullName evidence="4">DUF885 domain-containing protein</fullName>
    </recommendedName>
</protein>
<evidence type="ECO:0000313" key="2">
    <source>
        <dbReference type="EMBL" id="GAJ28517.1"/>
    </source>
</evidence>
<feature type="signal peptide" evidence="1">
    <location>
        <begin position="1"/>
        <end position="29"/>
    </location>
</feature>
<proteinExistence type="predicted"/>
<reference evidence="2 3" key="2">
    <citation type="journal article" date="2014" name="FEMS Microbiol. Lett.">
        <title>Draft genomic DNA sequence of the facultatively methylotrophic bacterium Acidomonas methanolica type strain MB58.</title>
        <authorList>
            <person name="Higashiura N."/>
            <person name="Hadano H."/>
            <person name="Hirakawa H."/>
            <person name="Matsutani M."/>
            <person name="Takabe S."/>
            <person name="Matsushita K."/>
            <person name="Azuma Y."/>
        </authorList>
    </citation>
    <scope>NUCLEOTIDE SEQUENCE [LARGE SCALE GENOMIC DNA]</scope>
    <source>
        <strain evidence="2 3">MB58</strain>
    </source>
</reference>
<evidence type="ECO:0000313" key="3">
    <source>
        <dbReference type="Proteomes" id="UP000019760"/>
    </source>
</evidence>
<dbReference type="PANTHER" id="PTHR33361:SF2">
    <property type="entry name" value="DUF885 DOMAIN-CONTAINING PROTEIN"/>
    <property type="match status" value="1"/>
</dbReference>
<dbReference type="AlphaFoldDB" id="A0A023D301"/>
<keyword evidence="1" id="KW-0732">Signal</keyword>
<evidence type="ECO:0008006" key="4">
    <source>
        <dbReference type="Google" id="ProtNLM"/>
    </source>
</evidence>
<organism evidence="2 3">
    <name type="scientific">Acidomonas methanolica NBRC 104435</name>
    <dbReference type="NCBI Taxonomy" id="1231351"/>
    <lineage>
        <taxon>Bacteria</taxon>
        <taxon>Pseudomonadati</taxon>
        <taxon>Pseudomonadota</taxon>
        <taxon>Alphaproteobacteria</taxon>
        <taxon>Acetobacterales</taxon>
        <taxon>Acetobacteraceae</taxon>
        <taxon>Acidomonas</taxon>
    </lineage>
</organism>
<feature type="chain" id="PRO_5030001313" description="DUF885 domain-containing protein" evidence="1">
    <location>
        <begin position="30"/>
        <end position="599"/>
    </location>
</feature>
<dbReference type="Proteomes" id="UP000019760">
    <property type="component" value="Unassembled WGS sequence"/>
</dbReference>
<dbReference type="EMBL" id="BAND01000030">
    <property type="protein sequence ID" value="GAJ28517.1"/>
    <property type="molecule type" value="Genomic_DNA"/>
</dbReference>
<sequence length="599" mass="65944">MPSSLSRTAPRIALGALAALSLLTRPACAAPAPPDAVGALVKEYDAFCTREDPISAAARGDVAASERWPDDSPAADTARYHQLLAFRDRLKAIDPATLSGEAAINIGLIRWSVDLAIEGHRFDEARIPFTSDEGFYLTPGYAADNSPLRNEAAARHWLARMTALPAYYAQQIANMRRGIATGFVQPTLIARKVAAATQAIADLPPEQDATLRPFDTLPSTMPEAQRAALRAEALAIVRRSIKPAERQVAEFFARDYLPASRATLGASALPDGRAYYVYRVKTETTTGMTPDQIFALGQSEIARIHREMDAQMQAVGFKGDFKAFVTTLRHDPRFYVATREALLEKASRLAKIVDDHLPHVIGKLPRLPYGVRPVPRAIEDGYTSGRYDPGSPALGIAGGLMINTSHLDQRPLYELPSLVAHEGAPGHHIQIALAQEMTDLPGFRRDYATTAFVEGWALYAEQLVGEFDLYPTPYERFGQLSMEMWRACRLVMDVGLHWKGWTRDQAVACLRDNTALAEKNIQNEVDRYISWPGQALGYKIGEITLLGLRRQAETALGPLFDERRFHDVVLDEGAMPMEQLKSRVAAWIATEKAGKDKAG</sequence>
<gene>
    <name evidence="2" type="ORF">Amme_030_017</name>
</gene>
<dbReference type="RefSeq" id="WP_204366647.1">
    <property type="nucleotide sequence ID" value="NZ_BAND01000030.1"/>
</dbReference>
<dbReference type="PANTHER" id="PTHR33361">
    <property type="entry name" value="GLR0591 PROTEIN"/>
    <property type="match status" value="1"/>
</dbReference>
<dbReference type="InterPro" id="IPR010281">
    <property type="entry name" value="DUF885"/>
</dbReference>
<accession>A0A023D301</accession>
<evidence type="ECO:0000256" key="1">
    <source>
        <dbReference type="SAM" id="SignalP"/>
    </source>
</evidence>
<dbReference type="Pfam" id="PF05960">
    <property type="entry name" value="DUF885"/>
    <property type="match status" value="1"/>
</dbReference>
<reference evidence="3" key="1">
    <citation type="journal article" date="2014" name="FEMS Microbiol. Lett.">
        <title>Draft Genomic DNA Sequence of the Facultatively Methylotrophic Bacterium Acidomonas methanolica type strain MB58.</title>
        <authorList>
            <person name="Higashiura N."/>
            <person name="Hadano H."/>
            <person name="Hirakawa H."/>
            <person name="Matsutani M."/>
            <person name="Takabe S."/>
            <person name="Matsushita K."/>
            <person name="Azuma Y."/>
        </authorList>
    </citation>
    <scope>NUCLEOTIDE SEQUENCE [LARGE SCALE GENOMIC DNA]</scope>
    <source>
        <strain evidence="3">MB58</strain>
    </source>
</reference>
<comment type="caution">
    <text evidence="2">The sequence shown here is derived from an EMBL/GenBank/DDBJ whole genome shotgun (WGS) entry which is preliminary data.</text>
</comment>